<sequence>MRIRTKHFGWRLSIKAAIFTATIMLALVACQADEVSKVELLKEDAKVYTNSFKLDGEWEDYGIGDPYILRYNGRFYLYCSTKDWRPGIKAWSSDNLVDWQYEGLVTESEITTGAYAPEVVYWNGNFYLYTSPAGQGHYVLRSDNPTGPFTVETDNLGQTIDGSVFIDDDGKWYFTNAGTQGIVAHEMPDPFTIDIGVTTNAFLGHWTEGAMIWKRNGLYYMTYTGNHVFSNGYRVNYATSKTGPFGDYAIPSNNPIIINTEETFKGLGHSATVLGPDMDSYYVTYHNLVGRSAEGPPVRELNIDRLAYNGDKLVVLGATHDHEQPAPAMPALYGWLTDNMSEEQWDSADANTILSKASTAENFIAEYNFRLTPETGLANENSADAVFAYKDEDNYSSVRLLPTNGTLQLLIVEEGAAKVAAEASLPDDFDYSKLHTIRVEQREGKVLVFFDTMKKLEAETSGARSGKIGYMSSEDMKPVYEYTAFSNDSDGSSDFEAYKPLPGAIEAVHYLKGEDRGYHVGNKYAAAEYRKSDGVRIGKTEDGSYSVRLQDSGDWLKYKINTKKESSYGIAVTVKKPDTDAVLEWSVDGAKAVKTTIDADDAAFGEGAATLRIGTLTIPKGFHELKVKLKSGSIELESFQLFAAKRPVEDEALDGDSVKSLFGMFGSSEGTYTGSGIDDDMLFAGDDDWDNYAFETEILLNDQSDRGGIYVRATNESYHPDQVKDAAIGYYIGISSSIITLNRMNYDSYPLASETVSLEAGRKHAFKVTAEGGRIEVFVDGSSKPLIAHTDPEPFLHGKIGIRSEHSAMSFANMSIHPIKK</sequence>
<evidence type="ECO:0000313" key="7">
    <source>
        <dbReference type="Proteomes" id="UP001229346"/>
    </source>
</evidence>
<dbReference type="InterPro" id="IPR051795">
    <property type="entry name" value="Glycosyl_Hydrlase_43"/>
</dbReference>
<proteinExistence type="inferred from homology"/>
<keyword evidence="4" id="KW-0732">Signal</keyword>
<feature type="domain" description="CBM6" evidence="5">
    <location>
        <begin position="526"/>
        <end position="639"/>
    </location>
</feature>
<keyword evidence="7" id="KW-1185">Reference proteome</keyword>
<dbReference type="InterPro" id="IPR005084">
    <property type="entry name" value="CBM6"/>
</dbReference>
<name>A0ABT9TY32_PAEHA</name>
<dbReference type="Pfam" id="PF04616">
    <property type="entry name" value="Glyco_hydro_43"/>
    <property type="match status" value="1"/>
</dbReference>
<dbReference type="EMBL" id="JAUSSU010000003">
    <property type="protein sequence ID" value="MDQ0112277.1"/>
    <property type="molecule type" value="Genomic_DNA"/>
</dbReference>
<evidence type="ECO:0000256" key="2">
    <source>
        <dbReference type="ARBA" id="ARBA00022801"/>
    </source>
</evidence>
<dbReference type="RefSeq" id="WP_307202984.1">
    <property type="nucleotide sequence ID" value="NZ_JAUSSU010000003.1"/>
</dbReference>
<dbReference type="Proteomes" id="UP001229346">
    <property type="component" value="Unassembled WGS sequence"/>
</dbReference>
<dbReference type="PANTHER" id="PTHR42812:SF12">
    <property type="entry name" value="BETA-XYLOSIDASE-RELATED"/>
    <property type="match status" value="1"/>
</dbReference>
<comment type="similarity">
    <text evidence="1">Belongs to the glycosyl hydrolase 43 family.</text>
</comment>
<dbReference type="CDD" id="cd08991">
    <property type="entry name" value="GH43_HoAraf43-like"/>
    <property type="match status" value="1"/>
</dbReference>
<gene>
    <name evidence="6" type="ORF">J2T15_001712</name>
</gene>
<comment type="caution">
    <text evidence="6">The sequence shown here is derived from an EMBL/GenBank/DDBJ whole genome shotgun (WGS) entry which is preliminary data.</text>
</comment>
<feature type="signal peptide" evidence="4">
    <location>
        <begin position="1"/>
        <end position="32"/>
    </location>
</feature>
<dbReference type="InterPro" id="IPR006710">
    <property type="entry name" value="Glyco_hydro_43"/>
</dbReference>
<keyword evidence="3" id="KW-0326">Glycosidase</keyword>
<evidence type="ECO:0000313" key="6">
    <source>
        <dbReference type="EMBL" id="MDQ0112277.1"/>
    </source>
</evidence>
<dbReference type="SUPFAM" id="SSF75005">
    <property type="entry name" value="Arabinanase/levansucrase/invertase"/>
    <property type="match status" value="1"/>
</dbReference>
<reference evidence="6 7" key="1">
    <citation type="submission" date="2023-07" db="EMBL/GenBank/DDBJ databases">
        <title>Sorghum-associated microbial communities from plants grown in Nebraska, USA.</title>
        <authorList>
            <person name="Schachtman D."/>
        </authorList>
    </citation>
    <scope>NUCLEOTIDE SEQUENCE [LARGE SCALE GENOMIC DNA]</scope>
    <source>
        <strain evidence="6 7">CC482</strain>
    </source>
</reference>
<dbReference type="Gene3D" id="2.115.10.20">
    <property type="entry name" value="Glycosyl hydrolase domain, family 43"/>
    <property type="match status" value="1"/>
</dbReference>
<dbReference type="PANTHER" id="PTHR42812">
    <property type="entry name" value="BETA-XYLOSIDASE"/>
    <property type="match status" value="1"/>
</dbReference>
<organism evidence="6 7">
    <name type="scientific">Paenibacillus harenae</name>
    <dbReference type="NCBI Taxonomy" id="306543"/>
    <lineage>
        <taxon>Bacteria</taxon>
        <taxon>Bacillati</taxon>
        <taxon>Bacillota</taxon>
        <taxon>Bacilli</taxon>
        <taxon>Bacillales</taxon>
        <taxon>Paenibacillaceae</taxon>
        <taxon>Paenibacillus</taxon>
    </lineage>
</organism>
<dbReference type="InterPro" id="IPR023296">
    <property type="entry name" value="Glyco_hydro_beta-prop_sf"/>
</dbReference>
<dbReference type="Pfam" id="PF03422">
    <property type="entry name" value="CBM_6"/>
    <property type="match status" value="1"/>
</dbReference>
<protein>
    <recommendedName>
        <fullName evidence="5">CBM6 domain-containing protein</fullName>
    </recommendedName>
</protein>
<evidence type="ECO:0000259" key="5">
    <source>
        <dbReference type="Pfam" id="PF03422"/>
    </source>
</evidence>
<feature type="chain" id="PRO_5046549464" description="CBM6 domain-containing protein" evidence="4">
    <location>
        <begin position="33"/>
        <end position="821"/>
    </location>
</feature>
<keyword evidence="2" id="KW-0378">Hydrolase</keyword>
<dbReference type="PROSITE" id="PS51257">
    <property type="entry name" value="PROKAR_LIPOPROTEIN"/>
    <property type="match status" value="1"/>
</dbReference>
<dbReference type="Gene3D" id="2.60.120.560">
    <property type="entry name" value="Exo-inulinase, domain 1"/>
    <property type="match status" value="2"/>
</dbReference>
<evidence type="ECO:0000256" key="1">
    <source>
        <dbReference type="ARBA" id="ARBA00009865"/>
    </source>
</evidence>
<evidence type="ECO:0000256" key="4">
    <source>
        <dbReference type="SAM" id="SignalP"/>
    </source>
</evidence>
<accession>A0ABT9TY32</accession>
<dbReference type="InterPro" id="IPR008979">
    <property type="entry name" value="Galactose-bd-like_sf"/>
</dbReference>
<evidence type="ECO:0000256" key="3">
    <source>
        <dbReference type="ARBA" id="ARBA00023295"/>
    </source>
</evidence>
<dbReference type="Gene3D" id="2.60.120.260">
    <property type="entry name" value="Galactose-binding domain-like"/>
    <property type="match status" value="1"/>
</dbReference>
<dbReference type="SUPFAM" id="SSF49785">
    <property type="entry name" value="Galactose-binding domain-like"/>
    <property type="match status" value="1"/>
</dbReference>